<keyword evidence="1" id="KW-1133">Transmembrane helix</keyword>
<reference evidence="3 5" key="2">
    <citation type="submission" date="2018-11" db="EMBL/GenBank/DDBJ databases">
        <authorList>
            <consortium name="Pathogen Informatics"/>
        </authorList>
    </citation>
    <scope>NUCLEOTIDE SEQUENCE [LARGE SCALE GENOMIC DNA]</scope>
    <source>
        <strain evidence="3 5">NCTC12929</strain>
    </source>
</reference>
<protein>
    <submittedName>
        <fullName evidence="2">Predicted membrane protein</fullName>
    </submittedName>
</protein>
<keyword evidence="1" id="KW-0472">Membrane</keyword>
<evidence type="ECO:0000256" key="1">
    <source>
        <dbReference type="SAM" id="Phobius"/>
    </source>
</evidence>
<evidence type="ECO:0000313" key="2">
    <source>
        <dbReference type="EMBL" id="SSZ55933.1"/>
    </source>
</evidence>
<evidence type="ECO:0000313" key="5">
    <source>
        <dbReference type="Proteomes" id="UP000270205"/>
    </source>
</evidence>
<evidence type="ECO:0000313" key="3">
    <source>
        <dbReference type="EMBL" id="VDH05022.1"/>
    </source>
</evidence>
<evidence type="ECO:0000313" key="4">
    <source>
        <dbReference type="Proteomes" id="UP000255515"/>
    </source>
</evidence>
<dbReference type="Proteomes" id="UP000270205">
    <property type="component" value="Unassembled WGS sequence"/>
</dbReference>
<dbReference type="Proteomes" id="UP000255515">
    <property type="component" value="Unassembled WGS sequence"/>
</dbReference>
<accession>A0A376C166</accession>
<reference evidence="2 4" key="1">
    <citation type="submission" date="2018-06" db="EMBL/GenBank/DDBJ databases">
        <authorList>
            <consortium name="Pathogen Informatics"/>
            <person name="Doyle S."/>
        </authorList>
    </citation>
    <scope>NUCLEOTIDE SEQUENCE [LARGE SCALE GENOMIC DNA]</scope>
    <source>
        <strain evidence="2 4">NCTC11661</strain>
    </source>
</reference>
<feature type="transmembrane region" description="Helical" evidence="1">
    <location>
        <begin position="111"/>
        <end position="130"/>
    </location>
</feature>
<dbReference type="EMBL" id="UFTJ01000002">
    <property type="protein sequence ID" value="SSZ55933.1"/>
    <property type="molecule type" value="Genomic_DNA"/>
</dbReference>
<feature type="transmembrane region" description="Helical" evidence="1">
    <location>
        <begin position="81"/>
        <end position="105"/>
    </location>
</feature>
<dbReference type="RefSeq" id="WP_002688673.1">
    <property type="nucleotide sequence ID" value="NZ_UFTJ01000002.1"/>
</dbReference>
<keyword evidence="1" id="KW-0812">Transmembrane</keyword>
<organism evidence="2 4">
    <name type="scientific">Bergeyella zoohelcum</name>
    <dbReference type="NCBI Taxonomy" id="1015"/>
    <lineage>
        <taxon>Bacteria</taxon>
        <taxon>Pseudomonadati</taxon>
        <taxon>Bacteroidota</taxon>
        <taxon>Flavobacteriia</taxon>
        <taxon>Flavobacteriales</taxon>
        <taxon>Weeksellaceae</taxon>
        <taxon>Bergeyella</taxon>
    </lineage>
</organism>
<proteinExistence type="predicted"/>
<dbReference type="EMBL" id="UYIV01000001">
    <property type="protein sequence ID" value="VDH05022.1"/>
    <property type="molecule type" value="Genomic_DNA"/>
</dbReference>
<name>A0A376C166_9FLAO</name>
<dbReference type="AlphaFoldDB" id="A0A376C166"/>
<sequence>MAKQQRKQQIVKGEHGQGHLVEEIFDDNLLPDASEIEKLQALDPKIMEWLKSSAEREQNFRHSVYTERLNLVKRADRGDRWVNILGLIFSFIIVLSGMVFSAFLIYKEHELLGSIFAGGLVISIISLFLSKVKKQNGDEK</sequence>
<gene>
    <name evidence="2" type="ORF">NCTC11661_01332</name>
    <name evidence="3" type="ORF">NCTC12929_01725</name>
</gene>